<gene>
    <name evidence="4" type="ORF">SKAU_G00293450</name>
</gene>
<evidence type="ECO:0000256" key="1">
    <source>
        <dbReference type="ARBA" id="ARBA00023054"/>
    </source>
</evidence>
<evidence type="ECO:0008006" key="6">
    <source>
        <dbReference type="Google" id="ProtNLM"/>
    </source>
</evidence>
<feature type="compositionally biased region" description="Basic and acidic residues" evidence="3">
    <location>
        <begin position="116"/>
        <end position="142"/>
    </location>
</feature>
<dbReference type="OrthoDB" id="8942276at2759"/>
<dbReference type="InterPro" id="IPR004965">
    <property type="entry name" value="Paralemmin"/>
</dbReference>
<comment type="caution">
    <text evidence="4">The sequence shown here is derived from an EMBL/GenBank/DDBJ whole genome shotgun (WGS) entry which is preliminary data.</text>
</comment>
<dbReference type="Pfam" id="PF03285">
    <property type="entry name" value="Paralemmin"/>
    <property type="match status" value="1"/>
</dbReference>
<accession>A0A9Q1EU80</accession>
<keyword evidence="5" id="KW-1185">Reference proteome</keyword>
<evidence type="ECO:0000256" key="3">
    <source>
        <dbReference type="SAM" id="MobiDB-lite"/>
    </source>
</evidence>
<dbReference type="AlphaFoldDB" id="A0A9Q1EU80"/>
<evidence type="ECO:0000256" key="2">
    <source>
        <dbReference type="SAM" id="Coils"/>
    </source>
</evidence>
<dbReference type="EMBL" id="JAINUF010000012">
    <property type="protein sequence ID" value="KAJ8345152.1"/>
    <property type="molecule type" value="Genomic_DNA"/>
</dbReference>
<organism evidence="4 5">
    <name type="scientific">Synaphobranchus kaupii</name>
    <name type="common">Kaup's arrowtooth eel</name>
    <dbReference type="NCBI Taxonomy" id="118154"/>
    <lineage>
        <taxon>Eukaryota</taxon>
        <taxon>Metazoa</taxon>
        <taxon>Chordata</taxon>
        <taxon>Craniata</taxon>
        <taxon>Vertebrata</taxon>
        <taxon>Euteleostomi</taxon>
        <taxon>Actinopterygii</taxon>
        <taxon>Neopterygii</taxon>
        <taxon>Teleostei</taxon>
        <taxon>Anguilliformes</taxon>
        <taxon>Synaphobranchidae</taxon>
        <taxon>Synaphobranchus</taxon>
    </lineage>
</organism>
<dbReference type="Proteomes" id="UP001152622">
    <property type="component" value="Chromosome 12"/>
</dbReference>
<name>A0A9Q1EU80_SYNKA</name>
<sequence length="200" mass="22420">MDEAEKYQQRLQAIAEKRRLQEEQERMKREMEEERLKLQQLKRKSLRDQWLMDALPSAPDGPGTNSPVWEPQAQEPHKEHGDELQTEGPLFTEEQLKNLEDGYSQAHTDGATQDAGELRVKTPGGDTEHLAHWTQDDVKDDTPPEGLRPHPHTQMAPLKNGQEGRSVLGVVELQVQRDLKTGATVILSVAPVAPGETGTA</sequence>
<evidence type="ECO:0000313" key="5">
    <source>
        <dbReference type="Proteomes" id="UP001152622"/>
    </source>
</evidence>
<keyword evidence="1 2" id="KW-0175">Coiled coil</keyword>
<evidence type="ECO:0000313" key="4">
    <source>
        <dbReference type="EMBL" id="KAJ8345152.1"/>
    </source>
</evidence>
<dbReference type="PANTHER" id="PTHR47528:SF1">
    <property type="entry name" value="PARALEMMIN-3"/>
    <property type="match status" value="1"/>
</dbReference>
<dbReference type="InterPro" id="IPR024149">
    <property type="entry name" value="Paralemmin-3"/>
</dbReference>
<dbReference type="PANTHER" id="PTHR47528">
    <property type="entry name" value="PARALEMMIN-3"/>
    <property type="match status" value="1"/>
</dbReference>
<dbReference type="GO" id="GO:0008360">
    <property type="term" value="P:regulation of cell shape"/>
    <property type="evidence" value="ECO:0007669"/>
    <property type="project" value="InterPro"/>
</dbReference>
<feature type="region of interest" description="Disordered" evidence="3">
    <location>
        <begin position="49"/>
        <end position="163"/>
    </location>
</feature>
<protein>
    <recommendedName>
        <fullName evidence="6">Paralemmin-3</fullName>
    </recommendedName>
</protein>
<feature type="non-terminal residue" evidence="4">
    <location>
        <position position="1"/>
    </location>
</feature>
<proteinExistence type="predicted"/>
<dbReference type="GO" id="GO:0016020">
    <property type="term" value="C:membrane"/>
    <property type="evidence" value="ECO:0007669"/>
    <property type="project" value="InterPro"/>
</dbReference>
<feature type="coiled-coil region" evidence="2">
    <location>
        <begin position="4"/>
        <end position="49"/>
    </location>
</feature>
<reference evidence="4" key="1">
    <citation type="journal article" date="2023" name="Science">
        <title>Genome structures resolve the early diversification of teleost fishes.</title>
        <authorList>
            <person name="Parey E."/>
            <person name="Louis A."/>
            <person name="Montfort J."/>
            <person name="Bouchez O."/>
            <person name="Roques C."/>
            <person name="Iampietro C."/>
            <person name="Lluch J."/>
            <person name="Castinel A."/>
            <person name="Donnadieu C."/>
            <person name="Desvignes T."/>
            <person name="Floi Bucao C."/>
            <person name="Jouanno E."/>
            <person name="Wen M."/>
            <person name="Mejri S."/>
            <person name="Dirks R."/>
            <person name="Jansen H."/>
            <person name="Henkel C."/>
            <person name="Chen W.J."/>
            <person name="Zahm M."/>
            <person name="Cabau C."/>
            <person name="Klopp C."/>
            <person name="Thompson A.W."/>
            <person name="Robinson-Rechavi M."/>
            <person name="Braasch I."/>
            <person name="Lecointre G."/>
            <person name="Bobe J."/>
            <person name="Postlethwait J.H."/>
            <person name="Berthelot C."/>
            <person name="Roest Crollius H."/>
            <person name="Guiguen Y."/>
        </authorList>
    </citation>
    <scope>NUCLEOTIDE SEQUENCE</scope>
    <source>
        <strain evidence="4">WJC10195</strain>
    </source>
</reference>